<comment type="caution">
    <text evidence="1">The sequence shown here is derived from an EMBL/GenBank/DDBJ whole genome shotgun (WGS) entry which is preliminary data.</text>
</comment>
<reference evidence="2" key="1">
    <citation type="journal article" date="2019" name="Int. J. Syst. Evol. Microbiol.">
        <title>The Global Catalogue of Microorganisms (GCM) 10K type strain sequencing project: providing services to taxonomists for standard genome sequencing and annotation.</title>
        <authorList>
            <consortium name="The Broad Institute Genomics Platform"/>
            <consortium name="The Broad Institute Genome Sequencing Center for Infectious Disease"/>
            <person name="Wu L."/>
            <person name="Ma J."/>
        </authorList>
    </citation>
    <scope>NUCLEOTIDE SEQUENCE [LARGE SCALE GENOMIC DNA]</scope>
    <source>
        <strain evidence="2">JCM 17316</strain>
    </source>
</reference>
<accession>A0ABP7Z8D6</accession>
<dbReference type="RefSeq" id="WP_345023581.1">
    <property type="nucleotide sequence ID" value="NZ_BAABDO010000082.1"/>
</dbReference>
<dbReference type="Proteomes" id="UP001500266">
    <property type="component" value="Unassembled WGS sequence"/>
</dbReference>
<keyword evidence="2" id="KW-1185">Reference proteome</keyword>
<dbReference type="Gene3D" id="3.40.630.30">
    <property type="match status" value="1"/>
</dbReference>
<evidence type="ECO:0000313" key="2">
    <source>
        <dbReference type="Proteomes" id="UP001500266"/>
    </source>
</evidence>
<sequence length="154" mass="16732">MTDVPPIPVLDLDRGGGWQVAVEDWNRCFGRLRLKGGGVDAGVHVERCAAGRLRDAYPVGARDVEVRVTDAVADEALTALLRELAEAVQRADPECRRVVYAAPEGDAGQVAAAECAGFRRVVDVDLADRQLSLLVVEPDWVTRTDIDLDRVPET</sequence>
<proteinExistence type="predicted"/>
<protein>
    <submittedName>
        <fullName evidence="1">Uncharacterized protein</fullName>
    </submittedName>
</protein>
<gene>
    <name evidence="1" type="ORF">GCM10022416_45640</name>
</gene>
<organism evidence="1 2">
    <name type="scientific">Actinomadura keratinilytica</name>
    <dbReference type="NCBI Taxonomy" id="547461"/>
    <lineage>
        <taxon>Bacteria</taxon>
        <taxon>Bacillati</taxon>
        <taxon>Actinomycetota</taxon>
        <taxon>Actinomycetes</taxon>
        <taxon>Streptosporangiales</taxon>
        <taxon>Thermomonosporaceae</taxon>
        <taxon>Actinomadura</taxon>
    </lineage>
</organism>
<dbReference type="EMBL" id="BAABDO010000082">
    <property type="protein sequence ID" value="GAA4149887.1"/>
    <property type="molecule type" value="Genomic_DNA"/>
</dbReference>
<evidence type="ECO:0000313" key="1">
    <source>
        <dbReference type="EMBL" id="GAA4149887.1"/>
    </source>
</evidence>
<name>A0ABP7Z8D6_9ACTN</name>